<gene>
    <name evidence="2" type="ORF">QJS10_CPB21g01025</name>
</gene>
<comment type="caution">
    <text evidence="2">The sequence shown here is derived from an EMBL/GenBank/DDBJ whole genome shotgun (WGS) entry which is preliminary data.</text>
</comment>
<reference evidence="2" key="2">
    <citation type="submission" date="2023-06" db="EMBL/GenBank/DDBJ databases">
        <authorList>
            <person name="Ma L."/>
            <person name="Liu K.-W."/>
            <person name="Li Z."/>
            <person name="Hsiao Y.-Y."/>
            <person name="Qi Y."/>
            <person name="Fu T."/>
            <person name="Tang G."/>
            <person name="Zhang D."/>
            <person name="Sun W.-H."/>
            <person name="Liu D.-K."/>
            <person name="Li Y."/>
            <person name="Chen G.-Z."/>
            <person name="Liu X.-D."/>
            <person name="Liao X.-Y."/>
            <person name="Jiang Y.-T."/>
            <person name="Yu X."/>
            <person name="Hao Y."/>
            <person name="Huang J."/>
            <person name="Zhao X.-W."/>
            <person name="Ke S."/>
            <person name="Chen Y.-Y."/>
            <person name="Wu W.-L."/>
            <person name="Hsu J.-L."/>
            <person name="Lin Y.-F."/>
            <person name="Huang M.-D."/>
            <person name="Li C.-Y."/>
            <person name="Huang L."/>
            <person name="Wang Z.-W."/>
            <person name="Zhao X."/>
            <person name="Zhong W.-Y."/>
            <person name="Peng D.-H."/>
            <person name="Ahmad S."/>
            <person name="Lan S."/>
            <person name="Zhang J.-S."/>
            <person name="Tsai W.-C."/>
            <person name="Van De Peer Y."/>
            <person name="Liu Z.-J."/>
        </authorList>
    </citation>
    <scope>NUCLEOTIDE SEQUENCE</scope>
    <source>
        <strain evidence="2">CP</strain>
        <tissue evidence="2">Leaves</tissue>
    </source>
</reference>
<accession>A0AAV9C3N3</accession>
<dbReference type="Proteomes" id="UP001180020">
    <property type="component" value="Unassembled WGS sequence"/>
</dbReference>
<organism evidence="2 3">
    <name type="scientific">Acorus calamus</name>
    <name type="common">Sweet flag</name>
    <dbReference type="NCBI Taxonomy" id="4465"/>
    <lineage>
        <taxon>Eukaryota</taxon>
        <taxon>Viridiplantae</taxon>
        <taxon>Streptophyta</taxon>
        <taxon>Embryophyta</taxon>
        <taxon>Tracheophyta</taxon>
        <taxon>Spermatophyta</taxon>
        <taxon>Magnoliopsida</taxon>
        <taxon>Liliopsida</taxon>
        <taxon>Acoraceae</taxon>
        <taxon>Acorus</taxon>
    </lineage>
</organism>
<proteinExistence type="predicted"/>
<evidence type="ECO:0000256" key="1">
    <source>
        <dbReference type="SAM" id="MobiDB-lite"/>
    </source>
</evidence>
<feature type="region of interest" description="Disordered" evidence="1">
    <location>
        <begin position="50"/>
        <end position="70"/>
    </location>
</feature>
<protein>
    <submittedName>
        <fullName evidence="2">Uncharacterized protein</fullName>
    </submittedName>
</protein>
<dbReference type="AlphaFoldDB" id="A0AAV9C3N3"/>
<keyword evidence="3" id="KW-1185">Reference proteome</keyword>
<evidence type="ECO:0000313" key="3">
    <source>
        <dbReference type="Proteomes" id="UP001180020"/>
    </source>
</evidence>
<dbReference type="EMBL" id="JAUJYO010000021">
    <property type="protein sequence ID" value="KAK1283310.1"/>
    <property type="molecule type" value="Genomic_DNA"/>
</dbReference>
<reference evidence="2" key="1">
    <citation type="journal article" date="2023" name="Nat. Commun.">
        <title>Diploid and tetraploid genomes of Acorus and the evolution of monocots.</title>
        <authorList>
            <person name="Ma L."/>
            <person name="Liu K.W."/>
            <person name="Li Z."/>
            <person name="Hsiao Y.Y."/>
            <person name="Qi Y."/>
            <person name="Fu T."/>
            <person name="Tang G.D."/>
            <person name="Zhang D."/>
            <person name="Sun W.H."/>
            <person name="Liu D.K."/>
            <person name="Li Y."/>
            <person name="Chen G.Z."/>
            <person name="Liu X.D."/>
            <person name="Liao X.Y."/>
            <person name="Jiang Y.T."/>
            <person name="Yu X."/>
            <person name="Hao Y."/>
            <person name="Huang J."/>
            <person name="Zhao X.W."/>
            <person name="Ke S."/>
            <person name="Chen Y.Y."/>
            <person name="Wu W.L."/>
            <person name="Hsu J.L."/>
            <person name="Lin Y.F."/>
            <person name="Huang M.D."/>
            <person name="Li C.Y."/>
            <person name="Huang L."/>
            <person name="Wang Z.W."/>
            <person name="Zhao X."/>
            <person name="Zhong W.Y."/>
            <person name="Peng D.H."/>
            <person name="Ahmad S."/>
            <person name="Lan S."/>
            <person name="Zhang J.S."/>
            <person name="Tsai W.C."/>
            <person name="Van de Peer Y."/>
            <person name="Liu Z.J."/>
        </authorList>
    </citation>
    <scope>NUCLEOTIDE SEQUENCE</scope>
    <source>
        <strain evidence="2">CP</strain>
    </source>
</reference>
<name>A0AAV9C3N3_ACOCL</name>
<evidence type="ECO:0000313" key="2">
    <source>
        <dbReference type="EMBL" id="KAK1283310.1"/>
    </source>
</evidence>
<sequence>MLEFLFKIYTDLKTPLMDINKFPMSRKLSKRKEDHEEIFMERRLTLTCSDLGSMSQANREGESSEEQEQVVTCDVEGALKFQAKEGATTNEEEDDFGTF</sequence>